<dbReference type="PROSITE" id="PS51257">
    <property type="entry name" value="PROKAR_LIPOPROTEIN"/>
    <property type="match status" value="1"/>
</dbReference>
<evidence type="ECO:0000256" key="1">
    <source>
        <dbReference type="SAM" id="SignalP"/>
    </source>
</evidence>
<keyword evidence="1" id="KW-0732">Signal</keyword>
<protein>
    <recommendedName>
        <fullName evidence="4">Lipoprotein</fullName>
    </recommendedName>
</protein>
<evidence type="ECO:0000313" key="3">
    <source>
        <dbReference type="Proteomes" id="UP000568380"/>
    </source>
</evidence>
<feature type="signal peptide" evidence="1">
    <location>
        <begin position="1"/>
        <end position="18"/>
    </location>
</feature>
<accession>A0A7W8A1N0</accession>
<dbReference type="Proteomes" id="UP000568380">
    <property type="component" value="Unassembled WGS sequence"/>
</dbReference>
<keyword evidence="3" id="KW-1185">Reference proteome</keyword>
<sequence length="279" mass="30056">MKRTAALLVLVLGLSACGATPPAPSTSPPQGLTVTLTQGRSDMPKHMLSVVMANRGSTPAWVSDVRLSGPSFQETGFSRMDTAIKSVPVALRISYGAAKCAAGAVPELRPARVIAHVKAGDEPSREVTWALPHPDPLLAKLFREECEQFLVQQAVTVGFGSAWTEKDKVLHGSVIVTRRDSNEDVTITELSGNVHYELTSRKTTLKAGTARLEIPIQITPGRCDPHSFAEAKIAMLFNARVALGAGEPRFLVFRSDTVQTPTMRLDQLILGYARKTCGL</sequence>
<dbReference type="AlphaFoldDB" id="A0A7W8A1N0"/>
<organism evidence="2 3">
    <name type="scientific">Nonomuraea endophytica</name>
    <dbReference type="NCBI Taxonomy" id="714136"/>
    <lineage>
        <taxon>Bacteria</taxon>
        <taxon>Bacillati</taxon>
        <taxon>Actinomycetota</taxon>
        <taxon>Actinomycetes</taxon>
        <taxon>Streptosporangiales</taxon>
        <taxon>Streptosporangiaceae</taxon>
        <taxon>Nonomuraea</taxon>
    </lineage>
</organism>
<proteinExistence type="predicted"/>
<evidence type="ECO:0008006" key="4">
    <source>
        <dbReference type="Google" id="ProtNLM"/>
    </source>
</evidence>
<name>A0A7W8A1N0_9ACTN</name>
<evidence type="ECO:0000313" key="2">
    <source>
        <dbReference type="EMBL" id="MBB5077210.1"/>
    </source>
</evidence>
<comment type="caution">
    <text evidence="2">The sequence shown here is derived from an EMBL/GenBank/DDBJ whole genome shotgun (WGS) entry which is preliminary data.</text>
</comment>
<dbReference type="RefSeq" id="WP_184960868.1">
    <property type="nucleotide sequence ID" value="NZ_JACHIN010000003.1"/>
</dbReference>
<reference evidence="2 3" key="1">
    <citation type="submission" date="2020-08" db="EMBL/GenBank/DDBJ databases">
        <title>Genomic Encyclopedia of Type Strains, Phase IV (KMG-IV): sequencing the most valuable type-strain genomes for metagenomic binning, comparative biology and taxonomic classification.</title>
        <authorList>
            <person name="Goeker M."/>
        </authorList>
    </citation>
    <scope>NUCLEOTIDE SEQUENCE [LARGE SCALE GENOMIC DNA]</scope>
    <source>
        <strain evidence="2 3">DSM 45385</strain>
    </source>
</reference>
<gene>
    <name evidence="2" type="ORF">HNR40_002683</name>
</gene>
<feature type="chain" id="PRO_5038932414" description="Lipoprotein" evidence="1">
    <location>
        <begin position="19"/>
        <end position="279"/>
    </location>
</feature>
<dbReference type="EMBL" id="JACHIN010000003">
    <property type="protein sequence ID" value="MBB5077210.1"/>
    <property type="molecule type" value="Genomic_DNA"/>
</dbReference>